<keyword evidence="3" id="KW-1185">Reference proteome</keyword>
<dbReference type="PANTHER" id="PTHR36444">
    <property type="entry name" value="TRANSCRIPTIONAL REGULATOR PROTEIN YOBU-RELATED"/>
    <property type="match status" value="1"/>
</dbReference>
<proteinExistence type="predicted"/>
<accession>A0A1H1LM89</accession>
<name>A0A1H1LM89_9FLAO</name>
<dbReference type="InterPro" id="IPR029441">
    <property type="entry name" value="Cass2"/>
</dbReference>
<dbReference type="InterPro" id="IPR053182">
    <property type="entry name" value="YobU-like_regulator"/>
</dbReference>
<dbReference type="PANTHER" id="PTHR36444:SF2">
    <property type="entry name" value="TRANSCRIPTIONAL REGULATOR PROTEIN YOBU-RELATED"/>
    <property type="match status" value="1"/>
</dbReference>
<dbReference type="RefSeq" id="WP_092443038.1">
    <property type="nucleotide sequence ID" value="NZ_LT629774.1"/>
</dbReference>
<organism evidence="2 3">
    <name type="scientific">Winogradskyella sediminis</name>
    <dbReference type="NCBI Taxonomy" id="1382466"/>
    <lineage>
        <taxon>Bacteria</taxon>
        <taxon>Pseudomonadati</taxon>
        <taxon>Bacteroidota</taxon>
        <taxon>Flavobacteriia</taxon>
        <taxon>Flavobacteriales</taxon>
        <taxon>Flavobacteriaceae</taxon>
        <taxon>Winogradskyella</taxon>
    </lineage>
</organism>
<dbReference type="Proteomes" id="UP000198963">
    <property type="component" value="Chromosome I"/>
</dbReference>
<sequence>MHPKIKEFSERKIIGITTTIIRDEQHKIRTLWQQFMPRKHEIQSPTSQELIAMQIFRLNENGTPREGFEIWACAEVMDFDNIPNHMKAYTIISGTYAMFPHKGMDAGSTYEKIMSEWLPTSGYEIDHRPHFQVMGEKYKNGCTDSEEDFYVPVRLIKN</sequence>
<dbReference type="Gene3D" id="3.20.80.10">
    <property type="entry name" value="Regulatory factor, effector binding domain"/>
    <property type="match status" value="1"/>
</dbReference>
<dbReference type="STRING" id="1249933.SAMN04489797_0011"/>
<evidence type="ECO:0000259" key="1">
    <source>
        <dbReference type="SMART" id="SM00871"/>
    </source>
</evidence>
<dbReference type="SUPFAM" id="SSF55136">
    <property type="entry name" value="Probable bacterial effector-binding domain"/>
    <property type="match status" value="1"/>
</dbReference>
<dbReference type="InterPro" id="IPR011256">
    <property type="entry name" value="Reg_factor_effector_dom_sf"/>
</dbReference>
<dbReference type="SMART" id="SM00871">
    <property type="entry name" value="AraC_E_bind"/>
    <property type="match status" value="1"/>
</dbReference>
<evidence type="ECO:0000313" key="2">
    <source>
        <dbReference type="EMBL" id="SDR75165.1"/>
    </source>
</evidence>
<dbReference type="AlphaFoldDB" id="A0A1H1LM89"/>
<feature type="domain" description="AraC effector-binding" evidence="1">
    <location>
        <begin position="1"/>
        <end position="154"/>
    </location>
</feature>
<evidence type="ECO:0000313" key="3">
    <source>
        <dbReference type="Proteomes" id="UP000198963"/>
    </source>
</evidence>
<protein>
    <submittedName>
        <fullName evidence="2">AraC family transcriptional regulator</fullName>
    </submittedName>
</protein>
<dbReference type="EMBL" id="LT629774">
    <property type="protein sequence ID" value="SDR75165.1"/>
    <property type="molecule type" value="Genomic_DNA"/>
</dbReference>
<dbReference type="Pfam" id="PF14526">
    <property type="entry name" value="Cass2"/>
    <property type="match status" value="1"/>
</dbReference>
<dbReference type="InterPro" id="IPR010499">
    <property type="entry name" value="AraC_E-bd"/>
</dbReference>
<reference evidence="2 3" key="1">
    <citation type="submission" date="2016-10" db="EMBL/GenBank/DDBJ databases">
        <authorList>
            <person name="Varghese N."/>
            <person name="Submissions S."/>
        </authorList>
    </citation>
    <scope>NUCLEOTIDE SEQUENCE [LARGE SCALE GENOMIC DNA]</scope>
    <source>
        <strain evidence="2 3">RHA_55</strain>
    </source>
</reference>
<gene>
    <name evidence="2" type="ORF">SAMN04489797_0011</name>
</gene>